<evidence type="ECO:0000256" key="5">
    <source>
        <dbReference type="ARBA" id="ARBA00058938"/>
    </source>
</evidence>
<dbReference type="GO" id="GO:0003677">
    <property type="term" value="F:DNA binding"/>
    <property type="evidence" value="ECO:0007669"/>
    <property type="project" value="UniProtKB-KW"/>
</dbReference>
<dbReference type="InterPro" id="IPR036388">
    <property type="entry name" value="WH-like_DNA-bd_sf"/>
</dbReference>
<evidence type="ECO:0000313" key="9">
    <source>
        <dbReference type="EMBL" id="GLL14491.1"/>
    </source>
</evidence>
<keyword evidence="1" id="KW-0319">Glycerol metabolism</keyword>
<dbReference type="InterPro" id="IPR014757">
    <property type="entry name" value="Tscrpt_reg_IclR_C"/>
</dbReference>
<dbReference type="InterPro" id="IPR029016">
    <property type="entry name" value="GAF-like_dom_sf"/>
</dbReference>
<dbReference type="PROSITE" id="PS51077">
    <property type="entry name" value="HTH_ICLR"/>
    <property type="match status" value="1"/>
</dbReference>
<dbReference type="GO" id="GO:0006071">
    <property type="term" value="P:glycerol metabolic process"/>
    <property type="evidence" value="ECO:0007669"/>
    <property type="project" value="UniProtKB-KW"/>
</dbReference>
<evidence type="ECO:0000256" key="2">
    <source>
        <dbReference type="ARBA" id="ARBA00023015"/>
    </source>
</evidence>
<dbReference type="PANTHER" id="PTHR30136">
    <property type="entry name" value="HELIX-TURN-HELIX TRANSCRIPTIONAL REGULATOR, ICLR FAMILY"/>
    <property type="match status" value="1"/>
</dbReference>
<dbReference type="PROSITE" id="PS51078">
    <property type="entry name" value="ICLR_ED"/>
    <property type="match status" value="1"/>
</dbReference>
<protein>
    <recommendedName>
        <fullName evidence="6">Glycerol operon regulatory protein</fullName>
    </recommendedName>
</protein>
<proteinExistence type="predicted"/>
<keyword evidence="4" id="KW-0804">Transcription</keyword>
<evidence type="ECO:0000256" key="1">
    <source>
        <dbReference type="ARBA" id="ARBA00022798"/>
    </source>
</evidence>
<dbReference type="Pfam" id="PF09339">
    <property type="entry name" value="HTH_IclR"/>
    <property type="match status" value="1"/>
</dbReference>
<dbReference type="Proteomes" id="UP001143463">
    <property type="component" value="Unassembled WGS sequence"/>
</dbReference>
<dbReference type="PANTHER" id="PTHR30136:SF35">
    <property type="entry name" value="HTH-TYPE TRANSCRIPTIONAL REGULATOR RV1719"/>
    <property type="match status" value="1"/>
</dbReference>
<evidence type="ECO:0000313" key="10">
    <source>
        <dbReference type="Proteomes" id="UP001143463"/>
    </source>
</evidence>
<dbReference type="AlphaFoldDB" id="A0A9W6L6D6"/>
<dbReference type="FunFam" id="1.10.10.10:FF:000056">
    <property type="entry name" value="IclR family transcriptional regulator"/>
    <property type="match status" value="1"/>
</dbReference>
<dbReference type="InterPro" id="IPR005471">
    <property type="entry name" value="Tscrpt_reg_IclR_N"/>
</dbReference>
<comment type="caution">
    <text evidence="9">The sequence shown here is derived from an EMBL/GenBank/DDBJ whole genome shotgun (WGS) entry which is preliminary data.</text>
</comment>
<organism evidence="9 10">
    <name type="scientific">Pseudonocardia halophobica</name>
    <dbReference type="NCBI Taxonomy" id="29401"/>
    <lineage>
        <taxon>Bacteria</taxon>
        <taxon>Bacillati</taxon>
        <taxon>Actinomycetota</taxon>
        <taxon>Actinomycetes</taxon>
        <taxon>Pseudonocardiales</taxon>
        <taxon>Pseudonocardiaceae</taxon>
        <taxon>Pseudonocardia</taxon>
    </lineage>
</organism>
<reference evidence="9" key="1">
    <citation type="journal article" date="2014" name="Int. J. Syst. Evol. Microbiol.">
        <title>Complete genome sequence of Corynebacterium casei LMG S-19264T (=DSM 44701T), isolated from a smear-ripened cheese.</title>
        <authorList>
            <consortium name="US DOE Joint Genome Institute (JGI-PGF)"/>
            <person name="Walter F."/>
            <person name="Albersmeier A."/>
            <person name="Kalinowski J."/>
            <person name="Ruckert C."/>
        </authorList>
    </citation>
    <scope>NUCLEOTIDE SEQUENCE</scope>
    <source>
        <strain evidence="9">VKM Ac-1069</strain>
    </source>
</reference>
<keyword evidence="10" id="KW-1185">Reference proteome</keyword>
<dbReference type="Pfam" id="PF01614">
    <property type="entry name" value="IclR_C"/>
    <property type="match status" value="1"/>
</dbReference>
<dbReference type="GO" id="GO:0003700">
    <property type="term" value="F:DNA-binding transcription factor activity"/>
    <property type="evidence" value="ECO:0007669"/>
    <property type="project" value="TreeGrafter"/>
</dbReference>
<dbReference type="SMART" id="SM00346">
    <property type="entry name" value="HTH_ICLR"/>
    <property type="match status" value="1"/>
</dbReference>
<dbReference type="SUPFAM" id="SSF55781">
    <property type="entry name" value="GAF domain-like"/>
    <property type="match status" value="1"/>
</dbReference>
<reference evidence="9" key="2">
    <citation type="submission" date="2023-01" db="EMBL/GenBank/DDBJ databases">
        <authorList>
            <person name="Sun Q."/>
            <person name="Evtushenko L."/>
        </authorList>
    </citation>
    <scope>NUCLEOTIDE SEQUENCE</scope>
    <source>
        <strain evidence="9">VKM Ac-1069</strain>
    </source>
</reference>
<dbReference type="Gene3D" id="1.10.10.10">
    <property type="entry name" value="Winged helix-like DNA-binding domain superfamily/Winged helix DNA-binding domain"/>
    <property type="match status" value="1"/>
</dbReference>
<feature type="domain" description="HTH iclR-type" evidence="7">
    <location>
        <begin position="21"/>
        <end position="82"/>
    </location>
</feature>
<sequence length="266" mass="28298">MMDGRIAEVAEADSPVAGSTNGSADNALKLVSMLGDQQQLRVTDVSRHLGVARSTAHRLLQILQAHGFVEQDRETRTYRVGPALVALSISLARGHDLATLARPVMTDLVAELGETVHLSVLRGTDIVFLESVVTERAVRVGGRAGMTRPAYATAAGRVLLSEVDLEEVHRLYPHTRLEPLTPRTVSTRAQLDELLAAARTAGYAASMGESEPEVATVAAPVRSSTGKIVSAIAIAAPLARFDEHQIPDIAASLVRAAGRLSRLLPL</sequence>
<dbReference type="GO" id="GO:0045892">
    <property type="term" value="P:negative regulation of DNA-templated transcription"/>
    <property type="evidence" value="ECO:0007669"/>
    <property type="project" value="TreeGrafter"/>
</dbReference>
<dbReference type="InterPro" id="IPR050707">
    <property type="entry name" value="HTH_MetabolicPath_Reg"/>
</dbReference>
<dbReference type="SUPFAM" id="SSF46785">
    <property type="entry name" value="Winged helix' DNA-binding domain"/>
    <property type="match status" value="1"/>
</dbReference>
<keyword evidence="2" id="KW-0805">Transcription regulation</keyword>
<evidence type="ECO:0000259" key="7">
    <source>
        <dbReference type="PROSITE" id="PS51077"/>
    </source>
</evidence>
<comment type="function">
    <text evidence="5">May be an activator protein for the gylABX operon.</text>
</comment>
<evidence type="ECO:0000259" key="8">
    <source>
        <dbReference type="PROSITE" id="PS51078"/>
    </source>
</evidence>
<feature type="domain" description="IclR-ED" evidence="8">
    <location>
        <begin position="83"/>
        <end position="266"/>
    </location>
</feature>
<dbReference type="Gene3D" id="3.30.450.40">
    <property type="match status" value="1"/>
</dbReference>
<evidence type="ECO:0000256" key="4">
    <source>
        <dbReference type="ARBA" id="ARBA00023163"/>
    </source>
</evidence>
<dbReference type="EMBL" id="BSFQ01000032">
    <property type="protein sequence ID" value="GLL14491.1"/>
    <property type="molecule type" value="Genomic_DNA"/>
</dbReference>
<accession>A0A9W6L6D6</accession>
<gene>
    <name evidence="9" type="ORF">GCM10017577_56380</name>
</gene>
<keyword evidence="3" id="KW-0238">DNA-binding</keyword>
<dbReference type="InterPro" id="IPR036390">
    <property type="entry name" value="WH_DNA-bd_sf"/>
</dbReference>
<evidence type="ECO:0000256" key="3">
    <source>
        <dbReference type="ARBA" id="ARBA00023125"/>
    </source>
</evidence>
<name>A0A9W6L6D6_9PSEU</name>
<evidence type="ECO:0000256" key="6">
    <source>
        <dbReference type="ARBA" id="ARBA00070406"/>
    </source>
</evidence>